<feature type="signal peptide" evidence="1">
    <location>
        <begin position="1"/>
        <end position="21"/>
    </location>
</feature>
<evidence type="ECO:0000259" key="2">
    <source>
        <dbReference type="SMART" id="SM00642"/>
    </source>
</evidence>
<dbReference type="Pfam" id="PF00128">
    <property type="entry name" value="Alpha-amylase"/>
    <property type="match status" value="1"/>
</dbReference>
<dbReference type="EMBL" id="CP020465">
    <property type="protein sequence ID" value="ASP49125.1"/>
    <property type="molecule type" value="Genomic_DNA"/>
</dbReference>
<protein>
    <submittedName>
        <fullName evidence="3">Alpha-amylase</fullName>
    </submittedName>
</protein>
<gene>
    <name evidence="3" type="ORF">B5D82_15950</name>
</gene>
<keyword evidence="1" id="KW-0732">Signal</keyword>
<dbReference type="PANTHER" id="PTHR10357:SF209">
    <property type="entry name" value="PERIPLASMIC ALPHA-AMYLASE"/>
    <property type="match status" value="1"/>
</dbReference>
<feature type="chain" id="PRO_5012443058" evidence="1">
    <location>
        <begin position="22"/>
        <end position="619"/>
    </location>
</feature>
<dbReference type="PANTHER" id="PTHR10357">
    <property type="entry name" value="ALPHA-AMYLASE FAMILY MEMBER"/>
    <property type="match status" value="1"/>
</dbReference>
<evidence type="ECO:0000256" key="1">
    <source>
        <dbReference type="SAM" id="SignalP"/>
    </source>
</evidence>
<dbReference type="Gene3D" id="2.60.40.1180">
    <property type="entry name" value="Golgi alpha-mannosidase II"/>
    <property type="match status" value="1"/>
</dbReference>
<name>A0A222GB44_9GAMM</name>
<keyword evidence="4" id="KW-1185">Reference proteome</keyword>
<organism evidence="3 4">
    <name type="scientific">Cognaticolwellia beringensis</name>
    <dbReference type="NCBI Taxonomy" id="1967665"/>
    <lineage>
        <taxon>Bacteria</taxon>
        <taxon>Pseudomonadati</taxon>
        <taxon>Pseudomonadota</taxon>
        <taxon>Gammaproteobacteria</taxon>
        <taxon>Alteromonadales</taxon>
        <taxon>Colwelliaceae</taxon>
        <taxon>Cognaticolwellia</taxon>
    </lineage>
</organism>
<dbReference type="CDD" id="cd11339">
    <property type="entry name" value="AmyAc_bac_CMD_like_2"/>
    <property type="match status" value="1"/>
</dbReference>
<dbReference type="InterPro" id="IPR006047">
    <property type="entry name" value="GH13_cat_dom"/>
</dbReference>
<dbReference type="InterPro" id="IPR013780">
    <property type="entry name" value="Glyco_hydro_b"/>
</dbReference>
<dbReference type="AlphaFoldDB" id="A0A222GB44"/>
<dbReference type="Gene3D" id="3.20.20.80">
    <property type="entry name" value="Glycosidases"/>
    <property type="match status" value="1"/>
</dbReference>
<dbReference type="PROSITE" id="PS51257">
    <property type="entry name" value="PROKAR_LIPOPROTEIN"/>
    <property type="match status" value="1"/>
</dbReference>
<dbReference type="SMART" id="SM00642">
    <property type="entry name" value="Aamy"/>
    <property type="match status" value="1"/>
</dbReference>
<evidence type="ECO:0000313" key="3">
    <source>
        <dbReference type="EMBL" id="ASP49125.1"/>
    </source>
</evidence>
<accession>A0A222GB44</accession>
<dbReference type="KEGG" id="cber:B5D82_15950"/>
<evidence type="ECO:0000313" key="4">
    <source>
        <dbReference type="Proteomes" id="UP000202259"/>
    </source>
</evidence>
<dbReference type="GO" id="GO:0005975">
    <property type="term" value="P:carbohydrate metabolic process"/>
    <property type="evidence" value="ECO:0007669"/>
    <property type="project" value="InterPro"/>
</dbReference>
<feature type="domain" description="Glycosyl hydrolase family 13 catalytic" evidence="2">
    <location>
        <begin position="76"/>
        <end position="504"/>
    </location>
</feature>
<reference evidence="3 4" key="1">
    <citation type="submission" date="2017-08" db="EMBL/GenBank/DDBJ databases">
        <title>Complete genome of Colwellia sp. NB097-1, a psychrophile bacterium ioslated from Bering Sea.</title>
        <authorList>
            <person name="Chen X."/>
        </authorList>
    </citation>
    <scope>NUCLEOTIDE SEQUENCE [LARGE SCALE GENOMIC DNA]</scope>
    <source>
        <strain evidence="3 4">NB097-1</strain>
    </source>
</reference>
<dbReference type="Proteomes" id="UP000202259">
    <property type="component" value="Chromosome"/>
</dbReference>
<dbReference type="InterPro" id="IPR017853">
    <property type="entry name" value="GH"/>
</dbReference>
<dbReference type="OrthoDB" id="9805159at2"/>
<dbReference type="RefSeq" id="WP_081152911.1">
    <property type="nucleotide sequence ID" value="NZ_CP020465.1"/>
</dbReference>
<dbReference type="SUPFAM" id="SSF51445">
    <property type="entry name" value="(Trans)glycosidases"/>
    <property type="match status" value="1"/>
</dbReference>
<proteinExistence type="predicted"/>
<sequence>MLKNNKVCALLLSTFATLIFAGCGSDKISADTHVEPASVAEVQVKSGQTNTTKQYTTAADLPHYLERDVQEEVFYFVMPDRFNNGNIDNDLGSKTQPISAGGFDKTNKGMFHGGDIQGLKDKLPYLKELGISAIWLTPILRNQAMQADSSGYHGYWVLDFTEIDPHLGSNDDLKDLINSAHAENIKIYFDIITNHTADVIKYVECHGEDGLQWLVKSDKGCPFKSVEQVASGDNYTTVIPKGHEQLKTPAWLNDPKYYHNQGDSFWQGESSKRGDFAGLDDIDTNNPEVLAGMIDIFKNLITEFKPDGFRIDTVKHVNTDFWADFAPALVNHAQSLGINNFFMFGEVYSFSSKELSEYTTVGNMQSVLDFGFQGAMVESLIEQKGTSSLATLFANDIDYLDHDSNANQLMNFTGNHDMGRFAYMLKKSEFNYSEEQMVKRTLLAHAMTYFMRGVPIIYYGDEQGFVGDGGDQASRQDMMPSLVASYNDDDLLATDATTADDNFDTTHPIYQSFAQYADVFYQYPALRRGEQKTVYQADDNAIFAITRTLAADNEGTSPAETSSEMLIAFNTSDKPAKASIALEGESYRLVMGKNKLIQSSKDTHTIEIPALSFAIYEKQ</sequence>